<dbReference type="AlphaFoldDB" id="A0A5J5FBC7"/>
<dbReference type="Proteomes" id="UP000326924">
    <property type="component" value="Unassembled WGS sequence"/>
</dbReference>
<evidence type="ECO:0008006" key="4">
    <source>
        <dbReference type="Google" id="ProtNLM"/>
    </source>
</evidence>
<evidence type="ECO:0000256" key="1">
    <source>
        <dbReference type="SAM" id="MobiDB-lite"/>
    </source>
</evidence>
<keyword evidence="3" id="KW-1185">Reference proteome</keyword>
<sequence>MTPLNNPRSSVSHNSGGSGSGSKNRVYADNRNAELSSILLGMRKLREGITAARRVDKFAIEVFKQHIRAAILVQQIENYHSALTYLLYSLHPAMPLLALDVQEFASYHMLHLAACLNEYGAALAVKNEFGLVDSRALQAVHAIIHGNYWSYRAARNRVDQYMGRLMDYAEDRMRKLMLKAIGATYFTIDLPYLEVVSGVSWKTLKDDYSVGWELDGARKIQPSRRGMIRSIRNWCRLGGGASRNWPSGGAATCTWTYGV</sequence>
<accession>A0A5J5FBC7</accession>
<organism evidence="2 3">
    <name type="scientific">Sphaerosporella brunnea</name>
    <dbReference type="NCBI Taxonomy" id="1250544"/>
    <lineage>
        <taxon>Eukaryota</taxon>
        <taxon>Fungi</taxon>
        <taxon>Dikarya</taxon>
        <taxon>Ascomycota</taxon>
        <taxon>Pezizomycotina</taxon>
        <taxon>Pezizomycetes</taxon>
        <taxon>Pezizales</taxon>
        <taxon>Pyronemataceae</taxon>
        <taxon>Sphaerosporella</taxon>
    </lineage>
</organism>
<proteinExistence type="predicted"/>
<comment type="caution">
    <text evidence="2">The sequence shown here is derived from an EMBL/GenBank/DDBJ whole genome shotgun (WGS) entry which is preliminary data.</text>
</comment>
<evidence type="ECO:0000313" key="3">
    <source>
        <dbReference type="Proteomes" id="UP000326924"/>
    </source>
</evidence>
<feature type="region of interest" description="Disordered" evidence="1">
    <location>
        <begin position="1"/>
        <end position="26"/>
    </location>
</feature>
<name>A0A5J5FBC7_9PEZI</name>
<dbReference type="PANTHER" id="PTHR39398:SF1">
    <property type="entry name" value="CSN8_PSMD8_EIF3K DOMAIN-CONTAINING PROTEIN"/>
    <property type="match status" value="1"/>
</dbReference>
<evidence type="ECO:0000313" key="2">
    <source>
        <dbReference type="EMBL" id="KAA8914288.1"/>
    </source>
</evidence>
<protein>
    <recommendedName>
        <fullName evidence="4">SAC3/GANP/Nin1/mts3/eIF-3 p25 family-domain-containing protein</fullName>
    </recommendedName>
</protein>
<dbReference type="EMBL" id="VXIS01000007">
    <property type="protein sequence ID" value="KAA8914288.1"/>
    <property type="molecule type" value="Genomic_DNA"/>
</dbReference>
<dbReference type="OrthoDB" id="2100128at2759"/>
<reference evidence="2 3" key="1">
    <citation type="submission" date="2019-09" db="EMBL/GenBank/DDBJ databases">
        <title>Draft genome of the ectomycorrhizal ascomycete Sphaerosporella brunnea.</title>
        <authorList>
            <consortium name="DOE Joint Genome Institute"/>
            <person name="Benucci G.M."/>
            <person name="Marozzi G."/>
            <person name="Antonielli L."/>
            <person name="Sanchez S."/>
            <person name="Marco P."/>
            <person name="Wang X."/>
            <person name="Falini L.B."/>
            <person name="Barry K."/>
            <person name="Haridas S."/>
            <person name="Lipzen A."/>
            <person name="Labutti K."/>
            <person name="Grigoriev I.V."/>
            <person name="Murat C."/>
            <person name="Martin F."/>
            <person name="Albertini E."/>
            <person name="Donnini D."/>
            <person name="Bonito G."/>
        </authorList>
    </citation>
    <scope>NUCLEOTIDE SEQUENCE [LARGE SCALE GENOMIC DNA]</scope>
    <source>
        <strain evidence="2 3">Sb_GMNB300</strain>
    </source>
</reference>
<dbReference type="PANTHER" id="PTHR39398">
    <property type="entry name" value="YALI0F14311P"/>
    <property type="match status" value="1"/>
</dbReference>
<dbReference type="InParanoid" id="A0A5J5FBC7"/>
<gene>
    <name evidence="2" type="ORF">FN846DRAFT_927322</name>
</gene>